<feature type="transmembrane region" description="Helical" evidence="8">
    <location>
        <begin position="232"/>
        <end position="251"/>
    </location>
</feature>
<evidence type="ECO:0000313" key="13">
    <source>
        <dbReference type="Proteomes" id="UP000281170"/>
    </source>
</evidence>
<keyword evidence="3 8" id="KW-0813">Transport</keyword>
<dbReference type="GO" id="GO:0005886">
    <property type="term" value="C:plasma membrane"/>
    <property type="evidence" value="ECO:0007669"/>
    <property type="project" value="UniProtKB-SubCell"/>
</dbReference>
<comment type="similarity">
    <text evidence="2">Belongs to the binding-protein-dependent transport system permease family. CysTW subfamily.</text>
</comment>
<feature type="transmembrane region" description="Helical" evidence="8">
    <location>
        <begin position="126"/>
        <end position="150"/>
    </location>
</feature>
<keyword evidence="6 8" id="KW-1133">Transmembrane helix</keyword>
<dbReference type="CDD" id="cd06261">
    <property type="entry name" value="TM_PBP2"/>
    <property type="match status" value="1"/>
</dbReference>
<evidence type="ECO:0000256" key="2">
    <source>
        <dbReference type="ARBA" id="ARBA00007069"/>
    </source>
</evidence>
<dbReference type="RefSeq" id="WP_058461720.1">
    <property type="nucleotide sequence ID" value="NZ_CAAAHS010000007.1"/>
</dbReference>
<comment type="subcellular location">
    <subcellularLocation>
        <location evidence="1 8">Cell membrane</location>
        <topology evidence="1 8">Multi-pass membrane protein</topology>
    </subcellularLocation>
</comment>
<dbReference type="KEGG" id="ladl:NCTC12735_01417"/>
<dbReference type="Proteomes" id="UP000054859">
    <property type="component" value="Unassembled WGS sequence"/>
</dbReference>
<evidence type="ECO:0000313" key="12">
    <source>
        <dbReference type="Proteomes" id="UP000054859"/>
    </source>
</evidence>
<dbReference type="AlphaFoldDB" id="A0A0W0R4J3"/>
<dbReference type="PROSITE" id="PS50928">
    <property type="entry name" value="ABC_TM1"/>
    <property type="match status" value="1"/>
</dbReference>
<evidence type="ECO:0000256" key="5">
    <source>
        <dbReference type="ARBA" id="ARBA00022692"/>
    </source>
</evidence>
<evidence type="ECO:0000313" key="11">
    <source>
        <dbReference type="EMBL" id="VEH85781.1"/>
    </source>
</evidence>
<keyword evidence="12" id="KW-1185">Reference proteome</keyword>
<dbReference type="InterPro" id="IPR035906">
    <property type="entry name" value="MetI-like_sf"/>
</dbReference>
<dbReference type="Gene3D" id="1.10.3720.10">
    <property type="entry name" value="MetI-like"/>
    <property type="match status" value="1"/>
</dbReference>
<dbReference type="GO" id="GO:0055085">
    <property type="term" value="P:transmembrane transport"/>
    <property type="evidence" value="ECO:0007669"/>
    <property type="project" value="InterPro"/>
</dbReference>
<evidence type="ECO:0000256" key="3">
    <source>
        <dbReference type="ARBA" id="ARBA00022448"/>
    </source>
</evidence>
<dbReference type="PATRIC" id="fig|45056.6.peg.684"/>
<dbReference type="PANTHER" id="PTHR43848">
    <property type="entry name" value="PUTRESCINE TRANSPORT SYSTEM PERMEASE PROTEIN POTI"/>
    <property type="match status" value="1"/>
</dbReference>
<organism evidence="10 12">
    <name type="scientific">Legionella adelaidensis</name>
    <dbReference type="NCBI Taxonomy" id="45056"/>
    <lineage>
        <taxon>Bacteria</taxon>
        <taxon>Pseudomonadati</taxon>
        <taxon>Pseudomonadota</taxon>
        <taxon>Gammaproteobacteria</taxon>
        <taxon>Legionellales</taxon>
        <taxon>Legionellaceae</taxon>
        <taxon>Legionella</taxon>
    </lineage>
</organism>
<evidence type="ECO:0000259" key="9">
    <source>
        <dbReference type="PROSITE" id="PS50928"/>
    </source>
</evidence>
<feature type="transmembrane region" description="Helical" evidence="8">
    <location>
        <begin position="171"/>
        <end position="195"/>
    </location>
</feature>
<dbReference type="SUPFAM" id="SSF161098">
    <property type="entry name" value="MetI-like"/>
    <property type="match status" value="1"/>
</dbReference>
<protein>
    <submittedName>
        <fullName evidence="10">Spermidine/putrescine ABC transporter permease PotC</fullName>
    </submittedName>
    <submittedName>
        <fullName evidence="11">Spermidine/putrescine transport system permease protein</fullName>
    </submittedName>
</protein>
<feature type="transmembrane region" description="Helical" evidence="8">
    <location>
        <begin position="59"/>
        <end position="86"/>
    </location>
</feature>
<evidence type="ECO:0000256" key="6">
    <source>
        <dbReference type="ARBA" id="ARBA00022989"/>
    </source>
</evidence>
<feature type="transmembrane region" description="Helical" evidence="8">
    <location>
        <begin position="201"/>
        <end position="220"/>
    </location>
</feature>
<sequence>MKTAAQKLYMTLIYFFLYFPLLVLIFYSVNSARFSLQWQGFSTRWYAELFLDRGLWNAFFNSLILGACASFIATMVGLLACVHLFLHKNSKHRSLFILLLLLIIIPDLVLGVALLIFFNVSNIPLGFFSLLIAHITFCIPFVVLTVNTRIHTIDANVYYSALDLGASRAKALYRILLPLLWPAVLSAFLLCFTLSFDDVIISYFVAGPDFSILPLTIYSLVRAGVTPELNALCSITFIISMLLVIIAHRAAGKSL</sequence>
<reference evidence="10 12" key="1">
    <citation type="submission" date="2015-11" db="EMBL/GenBank/DDBJ databases">
        <title>Identification of large and diverse effector repertoires of 38 Legionella species.</title>
        <authorList>
            <person name="Burstein D."/>
            <person name="Amaro F."/>
            <person name="Zusman T."/>
            <person name="Lifshitz Z."/>
            <person name="Cohen O."/>
            <person name="Gilbert J.A."/>
            <person name="Pupko T."/>
            <person name="Shuman H.A."/>
            <person name="Segal G."/>
        </authorList>
    </citation>
    <scope>NUCLEOTIDE SEQUENCE [LARGE SCALE GENOMIC DNA]</scope>
    <source>
        <strain evidence="10 12">1762-AUS-E</strain>
    </source>
</reference>
<keyword evidence="11" id="KW-0614">Plasmid</keyword>
<dbReference type="InterPro" id="IPR051789">
    <property type="entry name" value="Bact_Polyamine_Transport"/>
</dbReference>
<dbReference type="InterPro" id="IPR000515">
    <property type="entry name" value="MetI-like"/>
</dbReference>
<evidence type="ECO:0000256" key="8">
    <source>
        <dbReference type="RuleBase" id="RU363032"/>
    </source>
</evidence>
<keyword evidence="7 8" id="KW-0472">Membrane</keyword>
<feature type="domain" description="ABC transmembrane type-1" evidence="9">
    <location>
        <begin position="59"/>
        <end position="247"/>
    </location>
</feature>
<dbReference type="STRING" id="45056.Lade_0662"/>
<geneLocation type="plasmid" evidence="11 13">
    <name>22</name>
</geneLocation>
<evidence type="ECO:0000256" key="1">
    <source>
        <dbReference type="ARBA" id="ARBA00004651"/>
    </source>
</evidence>
<evidence type="ECO:0000256" key="4">
    <source>
        <dbReference type="ARBA" id="ARBA00022475"/>
    </source>
</evidence>
<dbReference type="Pfam" id="PF00528">
    <property type="entry name" value="BPD_transp_1"/>
    <property type="match status" value="1"/>
</dbReference>
<dbReference type="PANTHER" id="PTHR43848:SF2">
    <property type="entry name" value="PUTRESCINE TRANSPORT SYSTEM PERMEASE PROTEIN POTI"/>
    <property type="match status" value="1"/>
</dbReference>
<reference evidence="11 13" key="2">
    <citation type="submission" date="2018-12" db="EMBL/GenBank/DDBJ databases">
        <authorList>
            <consortium name="Pathogen Informatics"/>
        </authorList>
    </citation>
    <scope>NUCLEOTIDE SEQUENCE [LARGE SCALE GENOMIC DNA]</scope>
    <source>
        <strain evidence="11 13">NCTC12735</strain>
        <plasmid evidence="13">22</plasmid>
    </source>
</reference>
<evidence type="ECO:0000256" key="7">
    <source>
        <dbReference type="ARBA" id="ARBA00023136"/>
    </source>
</evidence>
<name>A0A0W0R4J3_9GAMM</name>
<dbReference type="EMBL" id="LNKA01000001">
    <property type="protein sequence ID" value="KTC66004.1"/>
    <property type="molecule type" value="Genomic_DNA"/>
</dbReference>
<dbReference type="EMBL" id="LR134431">
    <property type="protein sequence ID" value="VEH85781.1"/>
    <property type="molecule type" value="Genomic_DNA"/>
</dbReference>
<evidence type="ECO:0000313" key="10">
    <source>
        <dbReference type="EMBL" id="KTC66004.1"/>
    </source>
</evidence>
<feature type="transmembrane region" description="Helical" evidence="8">
    <location>
        <begin position="12"/>
        <end position="29"/>
    </location>
</feature>
<gene>
    <name evidence="10" type="primary">potC</name>
    <name evidence="10" type="ORF">Lade_0662</name>
    <name evidence="11" type="ORF">NCTC12735_01417</name>
</gene>
<accession>A0A0W0R4J3</accession>
<dbReference type="Proteomes" id="UP000281170">
    <property type="component" value="Plasmid 22"/>
</dbReference>
<keyword evidence="4" id="KW-1003">Cell membrane</keyword>
<proteinExistence type="inferred from homology"/>
<dbReference type="OrthoDB" id="9782004at2"/>
<keyword evidence="5 8" id="KW-0812">Transmembrane</keyword>
<feature type="transmembrane region" description="Helical" evidence="8">
    <location>
        <begin position="95"/>
        <end position="120"/>
    </location>
</feature>